<dbReference type="Gene3D" id="6.10.340.10">
    <property type="match status" value="1"/>
</dbReference>
<dbReference type="InterPro" id="IPR036890">
    <property type="entry name" value="HATPase_C_sf"/>
</dbReference>
<keyword evidence="4" id="KW-0597">Phosphoprotein</keyword>
<evidence type="ECO:0000259" key="12">
    <source>
        <dbReference type="PROSITE" id="PS50109"/>
    </source>
</evidence>
<feature type="domain" description="HAMP" evidence="13">
    <location>
        <begin position="170"/>
        <end position="222"/>
    </location>
</feature>
<dbReference type="InterPro" id="IPR036097">
    <property type="entry name" value="HisK_dim/P_sf"/>
</dbReference>
<evidence type="ECO:0000256" key="11">
    <source>
        <dbReference type="SAM" id="Phobius"/>
    </source>
</evidence>
<feature type="domain" description="Histidine kinase" evidence="12">
    <location>
        <begin position="230"/>
        <end position="451"/>
    </location>
</feature>
<dbReference type="PANTHER" id="PTHR45436">
    <property type="entry name" value="SENSOR HISTIDINE KINASE YKOH"/>
    <property type="match status" value="1"/>
</dbReference>
<keyword evidence="9" id="KW-0902">Two-component regulatory system</keyword>
<evidence type="ECO:0000259" key="13">
    <source>
        <dbReference type="PROSITE" id="PS50885"/>
    </source>
</evidence>
<dbReference type="SMART" id="SM00388">
    <property type="entry name" value="HisKA"/>
    <property type="match status" value="1"/>
</dbReference>
<keyword evidence="8 11" id="KW-1133">Transmembrane helix</keyword>
<keyword evidence="7 14" id="KW-0418">Kinase</keyword>
<dbReference type="InterPro" id="IPR003594">
    <property type="entry name" value="HATPase_dom"/>
</dbReference>
<keyword evidence="6 11" id="KW-0812">Transmembrane</keyword>
<proteinExistence type="predicted"/>
<organism evidence="14 15">
    <name type="scientific">Candidatus Enterocloster excrementipullorum</name>
    <dbReference type="NCBI Taxonomy" id="2838559"/>
    <lineage>
        <taxon>Bacteria</taxon>
        <taxon>Bacillati</taxon>
        <taxon>Bacillota</taxon>
        <taxon>Clostridia</taxon>
        <taxon>Lachnospirales</taxon>
        <taxon>Lachnospiraceae</taxon>
        <taxon>Enterocloster</taxon>
    </lineage>
</organism>
<keyword evidence="5" id="KW-0808">Transferase</keyword>
<evidence type="ECO:0000313" key="14">
    <source>
        <dbReference type="EMBL" id="HJC04603.1"/>
    </source>
</evidence>
<dbReference type="GO" id="GO:0000155">
    <property type="term" value="F:phosphorelay sensor kinase activity"/>
    <property type="evidence" value="ECO:0007669"/>
    <property type="project" value="InterPro"/>
</dbReference>
<dbReference type="SUPFAM" id="SSF55874">
    <property type="entry name" value="ATPase domain of HSP90 chaperone/DNA topoisomerase II/histidine kinase"/>
    <property type="match status" value="1"/>
</dbReference>
<evidence type="ECO:0000256" key="7">
    <source>
        <dbReference type="ARBA" id="ARBA00022777"/>
    </source>
</evidence>
<dbReference type="AlphaFoldDB" id="A0A9D2MY49"/>
<dbReference type="Proteomes" id="UP000823910">
    <property type="component" value="Unassembled WGS sequence"/>
</dbReference>
<dbReference type="Pfam" id="PF00512">
    <property type="entry name" value="HisKA"/>
    <property type="match status" value="1"/>
</dbReference>
<evidence type="ECO:0000256" key="5">
    <source>
        <dbReference type="ARBA" id="ARBA00022679"/>
    </source>
</evidence>
<evidence type="ECO:0000256" key="4">
    <source>
        <dbReference type="ARBA" id="ARBA00022553"/>
    </source>
</evidence>
<dbReference type="Gene3D" id="1.10.287.130">
    <property type="match status" value="1"/>
</dbReference>
<comment type="subcellular location">
    <subcellularLocation>
        <location evidence="2">Membrane</location>
    </subcellularLocation>
</comment>
<dbReference type="InterPro" id="IPR003660">
    <property type="entry name" value="HAMP_dom"/>
</dbReference>
<evidence type="ECO:0000256" key="6">
    <source>
        <dbReference type="ARBA" id="ARBA00022692"/>
    </source>
</evidence>
<dbReference type="GO" id="GO:0005886">
    <property type="term" value="C:plasma membrane"/>
    <property type="evidence" value="ECO:0007669"/>
    <property type="project" value="TreeGrafter"/>
</dbReference>
<sequence length="472" mass="51335">MLVFLITLGAAGTGAGLCARQMQRMALRSMAESEGEKLAAIGNAFRQVGTREDFEQMGELARDAYLRYQFERCYPEGYGLIKDGACIANRTAYEILNPQALTGAYMVQELDGRQVFLFKQPLAYPEGFEVLAARDISPLWDSLARQTGLFLALAAGIGAAAAAGAAFLAGRMLKGLEYLKDGAEAIGRGELGCRIPDGGKDEIGVVSRAFNRMSDQVERQIEDLHLLLGALAHEMKTPVTAILGYGESLRSLRLTEEQKRNCAEQICRAGARMEKMSAKLMRLIGLYENDAIEMRNIPVRALLERVKEACAGMALEKELHLDVRCLGNPYVNGDAELLTSLLCNLVQNGCRASRRQGEIVLSGKVRQPEGKDGESLVLEVLDYGCGIAPEDLPNITKAFYMGDKSRSRSEGGAGLGLALAERIAALHGARLEFTSRVGEGTRAQVVFPVFFEETADAFTKDLQGDEDFAEGN</sequence>
<dbReference type="EMBL" id="DWWT01000002">
    <property type="protein sequence ID" value="HJC04603.1"/>
    <property type="molecule type" value="Genomic_DNA"/>
</dbReference>
<reference evidence="14" key="2">
    <citation type="submission" date="2021-04" db="EMBL/GenBank/DDBJ databases">
        <authorList>
            <person name="Gilroy R."/>
        </authorList>
    </citation>
    <scope>NUCLEOTIDE SEQUENCE</scope>
    <source>
        <strain evidence="14">CHK180-15479</strain>
    </source>
</reference>
<dbReference type="SMART" id="SM00387">
    <property type="entry name" value="HATPase_c"/>
    <property type="match status" value="1"/>
</dbReference>
<evidence type="ECO:0000313" key="15">
    <source>
        <dbReference type="Proteomes" id="UP000823910"/>
    </source>
</evidence>
<dbReference type="PANTHER" id="PTHR45436:SF5">
    <property type="entry name" value="SENSOR HISTIDINE KINASE TRCS"/>
    <property type="match status" value="1"/>
</dbReference>
<reference evidence="14" key="1">
    <citation type="journal article" date="2021" name="PeerJ">
        <title>Extensive microbial diversity within the chicken gut microbiome revealed by metagenomics and culture.</title>
        <authorList>
            <person name="Gilroy R."/>
            <person name="Ravi A."/>
            <person name="Getino M."/>
            <person name="Pursley I."/>
            <person name="Horton D.L."/>
            <person name="Alikhan N.F."/>
            <person name="Baker D."/>
            <person name="Gharbi K."/>
            <person name="Hall N."/>
            <person name="Watson M."/>
            <person name="Adriaenssens E.M."/>
            <person name="Foster-Nyarko E."/>
            <person name="Jarju S."/>
            <person name="Secka A."/>
            <person name="Antonio M."/>
            <person name="Oren A."/>
            <person name="Chaudhuri R.R."/>
            <person name="La Ragione R."/>
            <person name="Hildebrand F."/>
            <person name="Pallen M.J."/>
        </authorList>
    </citation>
    <scope>NUCLEOTIDE SEQUENCE</scope>
    <source>
        <strain evidence="14">CHK180-15479</strain>
    </source>
</reference>
<dbReference type="PRINTS" id="PR00344">
    <property type="entry name" value="BCTRLSENSOR"/>
</dbReference>
<dbReference type="InterPro" id="IPR004358">
    <property type="entry name" value="Sig_transdc_His_kin-like_C"/>
</dbReference>
<feature type="transmembrane region" description="Helical" evidence="11">
    <location>
        <begin position="149"/>
        <end position="170"/>
    </location>
</feature>
<name>A0A9D2MY49_9FIRM</name>
<dbReference type="InterPro" id="IPR050428">
    <property type="entry name" value="TCS_sensor_his_kinase"/>
</dbReference>
<dbReference type="Gene3D" id="3.30.565.10">
    <property type="entry name" value="Histidine kinase-like ATPase, C-terminal domain"/>
    <property type="match status" value="1"/>
</dbReference>
<evidence type="ECO:0000256" key="3">
    <source>
        <dbReference type="ARBA" id="ARBA00012438"/>
    </source>
</evidence>
<dbReference type="CDD" id="cd06225">
    <property type="entry name" value="HAMP"/>
    <property type="match status" value="1"/>
</dbReference>
<evidence type="ECO:0000256" key="2">
    <source>
        <dbReference type="ARBA" id="ARBA00004370"/>
    </source>
</evidence>
<dbReference type="InterPro" id="IPR003661">
    <property type="entry name" value="HisK_dim/P_dom"/>
</dbReference>
<dbReference type="PROSITE" id="PS50109">
    <property type="entry name" value="HIS_KIN"/>
    <property type="match status" value="1"/>
</dbReference>
<dbReference type="CDD" id="cd00082">
    <property type="entry name" value="HisKA"/>
    <property type="match status" value="1"/>
</dbReference>
<dbReference type="SUPFAM" id="SSF47384">
    <property type="entry name" value="Homodimeric domain of signal transducing histidine kinase"/>
    <property type="match status" value="1"/>
</dbReference>
<dbReference type="SUPFAM" id="SSF158472">
    <property type="entry name" value="HAMP domain-like"/>
    <property type="match status" value="1"/>
</dbReference>
<dbReference type="SMART" id="SM00304">
    <property type="entry name" value="HAMP"/>
    <property type="match status" value="1"/>
</dbReference>
<evidence type="ECO:0000256" key="10">
    <source>
        <dbReference type="ARBA" id="ARBA00023136"/>
    </source>
</evidence>
<dbReference type="Pfam" id="PF00672">
    <property type="entry name" value="HAMP"/>
    <property type="match status" value="1"/>
</dbReference>
<comment type="caution">
    <text evidence="14">The sequence shown here is derived from an EMBL/GenBank/DDBJ whole genome shotgun (WGS) entry which is preliminary data.</text>
</comment>
<keyword evidence="10 11" id="KW-0472">Membrane</keyword>
<dbReference type="InterPro" id="IPR005467">
    <property type="entry name" value="His_kinase_dom"/>
</dbReference>
<comment type="catalytic activity">
    <reaction evidence="1">
        <text>ATP + protein L-histidine = ADP + protein N-phospho-L-histidine.</text>
        <dbReference type="EC" id="2.7.13.3"/>
    </reaction>
</comment>
<evidence type="ECO:0000256" key="1">
    <source>
        <dbReference type="ARBA" id="ARBA00000085"/>
    </source>
</evidence>
<gene>
    <name evidence="14" type="ORF">H9704_00310</name>
</gene>
<evidence type="ECO:0000256" key="9">
    <source>
        <dbReference type="ARBA" id="ARBA00023012"/>
    </source>
</evidence>
<accession>A0A9D2MY49</accession>
<dbReference type="Pfam" id="PF02518">
    <property type="entry name" value="HATPase_c"/>
    <property type="match status" value="1"/>
</dbReference>
<dbReference type="EC" id="2.7.13.3" evidence="3"/>
<evidence type="ECO:0000256" key="8">
    <source>
        <dbReference type="ARBA" id="ARBA00022989"/>
    </source>
</evidence>
<dbReference type="PROSITE" id="PS50885">
    <property type="entry name" value="HAMP"/>
    <property type="match status" value="1"/>
</dbReference>
<protein>
    <recommendedName>
        <fullName evidence="3">histidine kinase</fullName>
        <ecNumber evidence="3">2.7.13.3</ecNumber>
    </recommendedName>
</protein>